<reference evidence="2 3" key="1">
    <citation type="submission" date="2018-09" db="EMBL/GenBank/DDBJ databases">
        <authorList>
            <person name="Wang Z."/>
        </authorList>
    </citation>
    <scope>NUCLEOTIDE SEQUENCE [LARGE SCALE GENOMIC DNA]</scope>
    <source>
        <strain evidence="2 3">ALS 81</strain>
    </source>
</reference>
<keyword evidence="2" id="KW-0808">Transferase</keyword>
<comment type="caution">
    <text evidence="2">The sequence shown here is derived from an EMBL/GenBank/DDBJ whole genome shotgun (WGS) entry which is preliminary data.</text>
</comment>
<dbReference type="Proteomes" id="UP000286482">
    <property type="component" value="Unassembled WGS sequence"/>
</dbReference>
<dbReference type="PANTHER" id="PTHR43259">
    <property type="entry name" value="SPT10P"/>
    <property type="match status" value="1"/>
</dbReference>
<accession>A0A420EBY7</accession>
<evidence type="ECO:0000313" key="3">
    <source>
        <dbReference type="Proteomes" id="UP000286482"/>
    </source>
</evidence>
<feature type="domain" description="N-acetyltransferase" evidence="1">
    <location>
        <begin position="2"/>
        <end position="156"/>
    </location>
</feature>
<sequence length="156" mass="17997">MINIREMQDAEFAAYSCYFVEDYARDIEENQGYSSETAITMAKESLDRCFPNKLESNQHSLLCIESIDGDSPVLCGYLWHSIDQSESSSFIYDFFVFENFRGQGIGREAIKTLEQQLKKVGINQLKLRVAYHNQRALKLYQELGFSVTGYNMSKQL</sequence>
<evidence type="ECO:0000313" key="2">
    <source>
        <dbReference type="EMBL" id="RKF18163.1"/>
    </source>
</evidence>
<dbReference type="GO" id="GO:0016747">
    <property type="term" value="F:acyltransferase activity, transferring groups other than amino-acyl groups"/>
    <property type="evidence" value="ECO:0007669"/>
    <property type="project" value="InterPro"/>
</dbReference>
<dbReference type="CDD" id="cd04301">
    <property type="entry name" value="NAT_SF"/>
    <property type="match status" value="1"/>
</dbReference>
<dbReference type="RefSeq" id="WP_120355389.1">
    <property type="nucleotide sequence ID" value="NZ_RAQO01000006.1"/>
</dbReference>
<name>A0A420EBY7_9ALTE</name>
<dbReference type="InterPro" id="IPR000182">
    <property type="entry name" value="GNAT_dom"/>
</dbReference>
<dbReference type="PROSITE" id="PS51186">
    <property type="entry name" value="GNAT"/>
    <property type="match status" value="1"/>
</dbReference>
<dbReference type="AlphaFoldDB" id="A0A420EBY7"/>
<dbReference type="SUPFAM" id="SSF55729">
    <property type="entry name" value="Acyl-CoA N-acyltransferases (Nat)"/>
    <property type="match status" value="1"/>
</dbReference>
<dbReference type="Gene3D" id="3.40.630.30">
    <property type="match status" value="1"/>
</dbReference>
<proteinExistence type="predicted"/>
<dbReference type="PANTHER" id="PTHR43259:SF1">
    <property type="entry name" value="N-ACETYLTRANSFERASE DOMAIN-CONTAINING PROTEIN"/>
    <property type="match status" value="1"/>
</dbReference>
<dbReference type="InterPro" id="IPR016181">
    <property type="entry name" value="Acyl_CoA_acyltransferase"/>
</dbReference>
<keyword evidence="3" id="KW-1185">Reference proteome</keyword>
<dbReference type="InterPro" id="IPR052829">
    <property type="entry name" value="N-acetyltransferase_domain"/>
</dbReference>
<dbReference type="OrthoDB" id="1858440at2"/>
<dbReference type="Pfam" id="PF00583">
    <property type="entry name" value="Acetyltransf_1"/>
    <property type="match status" value="1"/>
</dbReference>
<dbReference type="EMBL" id="RAQO01000006">
    <property type="protein sequence ID" value="RKF18163.1"/>
    <property type="molecule type" value="Genomic_DNA"/>
</dbReference>
<evidence type="ECO:0000259" key="1">
    <source>
        <dbReference type="PROSITE" id="PS51186"/>
    </source>
</evidence>
<organism evidence="2 3">
    <name type="scientific">Alginatibacterium sediminis</name>
    <dbReference type="NCBI Taxonomy" id="2164068"/>
    <lineage>
        <taxon>Bacteria</taxon>
        <taxon>Pseudomonadati</taxon>
        <taxon>Pseudomonadota</taxon>
        <taxon>Gammaproteobacteria</taxon>
        <taxon>Alteromonadales</taxon>
        <taxon>Alteromonadaceae</taxon>
        <taxon>Alginatibacterium</taxon>
    </lineage>
</organism>
<protein>
    <submittedName>
        <fullName evidence="2">GNAT family N-acetyltransferase</fullName>
    </submittedName>
</protein>
<gene>
    <name evidence="2" type="ORF">DBZ36_12530</name>
</gene>